<dbReference type="GO" id="GO:0010833">
    <property type="term" value="P:telomere maintenance via telomere lengthening"/>
    <property type="evidence" value="ECO:0007669"/>
    <property type="project" value="TreeGrafter"/>
</dbReference>
<dbReference type="Proteomes" id="UP001190926">
    <property type="component" value="Unassembled WGS sequence"/>
</dbReference>
<reference evidence="9 10" key="1">
    <citation type="journal article" date="2021" name="Nat. Commun.">
        <title>Incipient diploidization of the medicinal plant Perilla within 10,000 years.</title>
        <authorList>
            <person name="Zhang Y."/>
            <person name="Shen Q."/>
            <person name="Leng L."/>
            <person name="Zhang D."/>
            <person name="Chen S."/>
            <person name="Shi Y."/>
            <person name="Ning Z."/>
            <person name="Chen S."/>
        </authorList>
    </citation>
    <scope>NUCLEOTIDE SEQUENCE [LARGE SCALE GENOMIC DNA]</scope>
    <source>
        <strain evidence="10">cv. PC099</strain>
    </source>
</reference>
<evidence type="ECO:0000256" key="4">
    <source>
        <dbReference type="ARBA" id="ARBA00016175"/>
    </source>
</evidence>
<comment type="similarity">
    <text evidence="3">Belongs to the CTC1 family.</text>
</comment>
<keyword evidence="10" id="KW-1185">Reference proteome</keyword>
<evidence type="ECO:0000256" key="1">
    <source>
        <dbReference type="ARBA" id="ARBA00004123"/>
    </source>
</evidence>
<keyword evidence="6" id="KW-0779">Telomere</keyword>
<keyword evidence="5" id="KW-0158">Chromosome</keyword>
<name>A0AAD4JQB3_PERFH</name>
<evidence type="ECO:0000256" key="3">
    <source>
        <dbReference type="ARBA" id="ARBA00006332"/>
    </source>
</evidence>
<proteinExistence type="inferred from homology"/>
<dbReference type="PANTHER" id="PTHR14865:SF2">
    <property type="entry name" value="CST COMPLEX SUBUNIT CTC1"/>
    <property type="match status" value="1"/>
</dbReference>
<evidence type="ECO:0000256" key="6">
    <source>
        <dbReference type="ARBA" id="ARBA00022895"/>
    </source>
</evidence>
<comment type="caution">
    <text evidence="9">The sequence shown here is derived from an EMBL/GenBank/DDBJ whole genome shotgun (WGS) entry which is preliminary data.</text>
</comment>
<protein>
    <recommendedName>
        <fullName evidence="4">CST complex subunit CTC1</fullName>
    </recommendedName>
</protein>
<dbReference type="GO" id="GO:1990879">
    <property type="term" value="C:CST complex"/>
    <property type="evidence" value="ECO:0007669"/>
    <property type="project" value="TreeGrafter"/>
</dbReference>
<dbReference type="GO" id="GO:0042162">
    <property type="term" value="F:telomeric DNA binding"/>
    <property type="evidence" value="ECO:0007669"/>
    <property type="project" value="TreeGrafter"/>
</dbReference>
<dbReference type="InterPro" id="IPR042617">
    <property type="entry name" value="CTC1-like"/>
</dbReference>
<dbReference type="Pfam" id="PF15491">
    <property type="entry name" value="CTC1_2"/>
    <property type="match status" value="1"/>
</dbReference>
<dbReference type="GO" id="GO:0003697">
    <property type="term" value="F:single-stranded DNA binding"/>
    <property type="evidence" value="ECO:0007669"/>
    <property type="project" value="TreeGrafter"/>
</dbReference>
<comment type="subcellular location">
    <subcellularLocation>
        <location evidence="2">Chromosome</location>
        <location evidence="2">Telomere</location>
    </subcellularLocation>
    <subcellularLocation>
        <location evidence="1">Nucleus</location>
    </subcellularLocation>
</comment>
<evidence type="ECO:0000313" key="10">
    <source>
        <dbReference type="Proteomes" id="UP001190926"/>
    </source>
</evidence>
<evidence type="ECO:0000256" key="2">
    <source>
        <dbReference type="ARBA" id="ARBA00004574"/>
    </source>
</evidence>
<evidence type="ECO:0000256" key="5">
    <source>
        <dbReference type="ARBA" id="ARBA00022454"/>
    </source>
</evidence>
<organism evidence="9 10">
    <name type="scientific">Perilla frutescens var. hirtella</name>
    <name type="common">Perilla citriodora</name>
    <name type="synonym">Perilla setoyensis</name>
    <dbReference type="NCBI Taxonomy" id="608512"/>
    <lineage>
        <taxon>Eukaryota</taxon>
        <taxon>Viridiplantae</taxon>
        <taxon>Streptophyta</taxon>
        <taxon>Embryophyta</taxon>
        <taxon>Tracheophyta</taxon>
        <taxon>Spermatophyta</taxon>
        <taxon>Magnoliopsida</taxon>
        <taxon>eudicotyledons</taxon>
        <taxon>Gunneridae</taxon>
        <taxon>Pentapetalae</taxon>
        <taxon>asterids</taxon>
        <taxon>lamiids</taxon>
        <taxon>Lamiales</taxon>
        <taxon>Lamiaceae</taxon>
        <taxon>Nepetoideae</taxon>
        <taxon>Elsholtzieae</taxon>
        <taxon>Perilla</taxon>
    </lineage>
</organism>
<keyword evidence="7" id="KW-0238">DNA-binding</keyword>
<evidence type="ECO:0000256" key="7">
    <source>
        <dbReference type="ARBA" id="ARBA00023125"/>
    </source>
</evidence>
<keyword evidence="8" id="KW-0539">Nucleus</keyword>
<gene>
    <name evidence="9" type="ORF">C2S53_003307</name>
</gene>
<evidence type="ECO:0000256" key="8">
    <source>
        <dbReference type="ARBA" id="ARBA00023242"/>
    </source>
</evidence>
<dbReference type="InterPro" id="IPR028262">
    <property type="entry name" value="CTC1_plant"/>
</dbReference>
<sequence>MEHTKTTILTLSDLIQSGRPLTAASSLVPSRPIDLRKSSNQNPCCRKPIFQNPNNQTLKPLNHSALLTGTVTLPSSDNRHSPLKCNCFQFSDEVSTTICCEILDFDPKLIGQKIRVLAWNYIPFECGNGGIKAGFLEIITWDFFQTCSGSLCSLSDFSCFCLSLGACDVRDSSVPRCLIFGVIESISPVSAVPWVSGGGDSRHVNGFLVHILVCQCKYCTSKKELRGLCDRNVKDHCFNESAMVYFCGLTSSWHPVISRFIGDVVLLTGLKKKLVFLRKEESQLMYVTTDGASLHITKLCKERRLTKNTDIRGKGECGSYTGVITGVYMHNMILELDQDVILILTDQHLALPHYVRIGVLVTLKNVHFVDPKFPWGKMLILGACTRTSMLLESFSPLESWCHLKQHSPSLLQKFIDSLSFAARLWVLLVVSCFRKMLAGILSEKEILGSKHKEGLAQKYASLHLPLSAFQIRHGVLLEFCRHDLCSGGKEVDYGYLRLVLPIANLLSYCEVSWKKVFNSQENSPDFMGGINQKTYLCCGGKSYEQSIRRVLRSEEIGVVVLGTLKVSSSSGRIQLVDATGSVDFVLNLPEIWDFKRIFEANNFRLIMEGTCPELVELNSIIYQPLSCRHIFSNALPLRKLKTSIYLHHCPSDEDFRHHSLFDWKGISQDFDSGKYHLLWLIHKFPIQQKFLGDLAKRPNVFAEAIVLPWDLLVAGKYRDEIRARSSSGHWKDSNFARTKEHLTHKRCKNEHISVQVSSCSSNDDGNGLRSDHNCFCSSRCNSYTENRCSNNQLELSCINAGEGVNFHRMGMLHCASEHAEVVSSCKPPRKKVLLEFGPDCLFKYEFSIFQNLQLLKIGCCYLVKHEEGDTLCCKQENYQVSRAKVFISSGTLFRSVTLSSIQNLRSADLFDGFPFCGLHVSSDERTEGFCKLEIPCLIGNRTSSEHYSDLSIFAPSSALNLLENFMKILDCIPDVPKDSFEEESSIHDHSGLMINALMQSSGTSCSDNPLPQGNLITLHGLVLAFHDCHGVDFLAQPGRCSGEGSKLIFLQENAGACVHVFVDNHTVRIFCDRRKQTCPIGLGRDAHVTFHRVLILGELDKYMMTAVSFITVDHSSLMRGHPGHEPSDASRTIGSHTVSSRDTVSIALISDALQLSELRPMQFRCKVVTLYILVLEKAGSTLIFQSCSQSIQSAFGIPFAGFIVDDGSSSCCCWADSERAAAFLDLDSEEYTVGDTLGRYKAGKEQLHISTVGRLNEVLEKHGRISMKNCGSMYDSSCQDLEFSVKSDRSISSSDEDVLHSLVSKALLGASWTIDCSLMDPKTTTWLEQRLAELDVAVPPLLNVWATSVCRTDTLAEARNIIQELI</sequence>
<dbReference type="PANTHER" id="PTHR14865">
    <property type="entry name" value="CST COMPLEX SUBUNIT CTC1"/>
    <property type="match status" value="1"/>
</dbReference>
<evidence type="ECO:0000313" key="9">
    <source>
        <dbReference type="EMBL" id="KAH6838057.1"/>
    </source>
</evidence>
<dbReference type="EMBL" id="SDAM02000002">
    <property type="protein sequence ID" value="KAH6838057.1"/>
    <property type="molecule type" value="Genomic_DNA"/>
</dbReference>
<dbReference type="GO" id="GO:0045740">
    <property type="term" value="P:positive regulation of DNA replication"/>
    <property type="evidence" value="ECO:0007669"/>
    <property type="project" value="TreeGrafter"/>
</dbReference>
<accession>A0AAD4JQB3</accession>